<dbReference type="SMART" id="SM00347">
    <property type="entry name" value="HTH_MARR"/>
    <property type="match status" value="1"/>
</dbReference>
<dbReference type="GO" id="GO:0006950">
    <property type="term" value="P:response to stress"/>
    <property type="evidence" value="ECO:0007669"/>
    <property type="project" value="TreeGrafter"/>
</dbReference>
<dbReference type="SUPFAM" id="SSF46785">
    <property type="entry name" value="Winged helix' DNA-binding domain"/>
    <property type="match status" value="1"/>
</dbReference>
<dbReference type="EMBL" id="JAHGAW010000002">
    <property type="protein sequence ID" value="MBT2186167.1"/>
    <property type="molecule type" value="Genomic_DNA"/>
</dbReference>
<dbReference type="InterPro" id="IPR036390">
    <property type="entry name" value="WH_DNA-bd_sf"/>
</dbReference>
<dbReference type="Proteomes" id="UP001138757">
    <property type="component" value="Unassembled WGS sequence"/>
</dbReference>
<dbReference type="RefSeq" id="WP_214621899.1">
    <property type="nucleotide sequence ID" value="NZ_JAHGAW010000002.1"/>
</dbReference>
<dbReference type="PROSITE" id="PS50995">
    <property type="entry name" value="HTH_MARR_2"/>
    <property type="match status" value="1"/>
</dbReference>
<dbReference type="PANTHER" id="PTHR33164:SF43">
    <property type="entry name" value="HTH-TYPE TRANSCRIPTIONAL REPRESSOR YETL"/>
    <property type="match status" value="1"/>
</dbReference>
<protein>
    <submittedName>
        <fullName evidence="2">MarR family winged helix-turn-helix transcriptional regulator</fullName>
    </submittedName>
</protein>
<dbReference type="PANTHER" id="PTHR33164">
    <property type="entry name" value="TRANSCRIPTIONAL REGULATOR, MARR FAMILY"/>
    <property type="match status" value="1"/>
</dbReference>
<organism evidence="2 3">
    <name type="scientific">Sphingobium nicotianae</name>
    <dbReference type="NCBI Taxonomy" id="2782607"/>
    <lineage>
        <taxon>Bacteria</taxon>
        <taxon>Pseudomonadati</taxon>
        <taxon>Pseudomonadota</taxon>
        <taxon>Alphaproteobacteria</taxon>
        <taxon>Sphingomonadales</taxon>
        <taxon>Sphingomonadaceae</taxon>
        <taxon>Sphingobium</taxon>
    </lineage>
</organism>
<comment type="caution">
    <text evidence="2">The sequence shown here is derived from an EMBL/GenBank/DDBJ whole genome shotgun (WGS) entry which is preliminary data.</text>
</comment>
<proteinExistence type="predicted"/>
<dbReference type="InterPro" id="IPR000835">
    <property type="entry name" value="HTH_MarR-typ"/>
</dbReference>
<dbReference type="GO" id="GO:0003700">
    <property type="term" value="F:DNA-binding transcription factor activity"/>
    <property type="evidence" value="ECO:0007669"/>
    <property type="project" value="InterPro"/>
</dbReference>
<dbReference type="Gene3D" id="1.10.10.10">
    <property type="entry name" value="Winged helix-like DNA-binding domain superfamily/Winged helix DNA-binding domain"/>
    <property type="match status" value="1"/>
</dbReference>
<sequence>MSKLEQSKAAAAPGMDWGALSNSVGTNVRLLRNELVDRIVAAYAPFALRSGALSTMVLIQANPGCSQSELAREVAMDDSAMVAIIDELEQRGLALRSRSTADRRRNSLSLTAQGEALVAQMVDCAMAVERPIRDAMSEKELATLIALLRRAYAAISAG</sequence>
<dbReference type="PRINTS" id="PR00598">
    <property type="entry name" value="HTHMARR"/>
</dbReference>
<dbReference type="Pfam" id="PF01047">
    <property type="entry name" value="MarR"/>
    <property type="match status" value="1"/>
</dbReference>
<dbReference type="InterPro" id="IPR036388">
    <property type="entry name" value="WH-like_DNA-bd_sf"/>
</dbReference>
<dbReference type="InterPro" id="IPR039422">
    <property type="entry name" value="MarR/SlyA-like"/>
</dbReference>
<dbReference type="AlphaFoldDB" id="A0A9X1DA15"/>
<evidence type="ECO:0000313" key="2">
    <source>
        <dbReference type="EMBL" id="MBT2186167.1"/>
    </source>
</evidence>
<feature type="domain" description="HTH marR-type" evidence="1">
    <location>
        <begin position="17"/>
        <end position="153"/>
    </location>
</feature>
<reference evidence="2" key="1">
    <citation type="submission" date="2021-05" db="EMBL/GenBank/DDBJ databases">
        <title>Genome of Sphingobium sp. strain.</title>
        <authorList>
            <person name="Fan R."/>
        </authorList>
    </citation>
    <scope>NUCLEOTIDE SEQUENCE</scope>
    <source>
        <strain evidence="2">H33</strain>
    </source>
</reference>
<accession>A0A9X1DA15</accession>
<evidence type="ECO:0000259" key="1">
    <source>
        <dbReference type="PROSITE" id="PS50995"/>
    </source>
</evidence>
<gene>
    <name evidence="2" type="ORF">KK488_04330</name>
</gene>
<evidence type="ECO:0000313" key="3">
    <source>
        <dbReference type="Proteomes" id="UP001138757"/>
    </source>
</evidence>
<name>A0A9X1DA15_9SPHN</name>
<keyword evidence="3" id="KW-1185">Reference proteome</keyword>